<dbReference type="STRING" id="650164.K5VHL6"/>
<gene>
    <name evidence="2" type="ORF">PHACADRAFT_59508</name>
</gene>
<organism evidence="2 3">
    <name type="scientific">Phanerochaete carnosa (strain HHB-10118-sp)</name>
    <name type="common">White-rot fungus</name>
    <name type="synonym">Peniophora carnosa</name>
    <dbReference type="NCBI Taxonomy" id="650164"/>
    <lineage>
        <taxon>Eukaryota</taxon>
        <taxon>Fungi</taxon>
        <taxon>Dikarya</taxon>
        <taxon>Basidiomycota</taxon>
        <taxon>Agaricomycotina</taxon>
        <taxon>Agaricomycetes</taxon>
        <taxon>Polyporales</taxon>
        <taxon>Phanerochaetaceae</taxon>
        <taxon>Phanerochaete</taxon>
    </lineage>
</organism>
<protein>
    <submittedName>
        <fullName evidence="2">Uncharacterized protein</fullName>
    </submittedName>
</protein>
<dbReference type="GO" id="GO:0003824">
    <property type="term" value="F:catalytic activity"/>
    <property type="evidence" value="ECO:0007669"/>
    <property type="project" value="InterPro"/>
</dbReference>
<evidence type="ECO:0000313" key="3">
    <source>
        <dbReference type="Proteomes" id="UP000008370"/>
    </source>
</evidence>
<dbReference type="HOGENOM" id="CLU_173718_0_0_1"/>
<dbReference type="InterPro" id="IPR008948">
    <property type="entry name" value="L-Aspartase-like"/>
</dbReference>
<evidence type="ECO:0000256" key="1">
    <source>
        <dbReference type="SAM" id="MobiDB-lite"/>
    </source>
</evidence>
<accession>K5VHL6</accession>
<dbReference type="Pfam" id="PF00221">
    <property type="entry name" value="Lyase_aromatic"/>
    <property type="match status" value="1"/>
</dbReference>
<dbReference type="InParanoid" id="K5VHL6"/>
<feature type="non-terminal residue" evidence="2">
    <location>
        <position position="110"/>
    </location>
</feature>
<proteinExistence type="predicted"/>
<feature type="region of interest" description="Disordered" evidence="1">
    <location>
        <begin position="83"/>
        <end position="110"/>
    </location>
</feature>
<evidence type="ECO:0000313" key="2">
    <source>
        <dbReference type="EMBL" id="EKM50743.1"/>
    </source>
</evidence>
<dbReference type="KEGG" id="pco:PHACADRAFT_59508"/>
<feature type="non-terminal residue" evidence="2">
    <location>
        <position position="1"/>
    </location>
</feature>
<dbReference type="SUPFAM" id="SSF48557">
    <property type="entry name" value="L-aspartase-like"/>
    <property type="match status" value="1"/>
</dbReference>
<dbReference type="OrthoDB" id="10051290at2759"/>
<dbReference type="AlphaFoldDB" id="K5VHL6"/>
<name>K5VHL6_PHACS</name>
<dbReference type="InterPro" id="IPR001106">
    <property type="entry name" value="Aromatic_Lyase"/>
</dbReference>
<reference evidence="2 3" key="1">
    <citation type="journal article" date="2012" name="BMC Genomics">
        <title>Comparative genomics of the white-rot fungi, Phanerochaete carnosa and P. chrysosporium, to elucidate the genetic basis of the distinct wood types they colonize.</title>
        <authorList>
            <person name="Suzuki H."/>
            <person name="MacDonald J."/>
            <person name="Syed K."/>
            <person name="Salamov A."/>
            <person name="Hori C."/>
            <person name="Aerts A."/>
            <person name="Henrissat B."/>
            <person name="Wiebenga A."/>
            <person name="vanKuyk P.A."/>
            <person name="Barry K."/>
            <person name="Lindquist E."/>
            <person name="LaButti K."/>
            <person name="Lapidus A."/>
            <person name="Lucas S."/>
            <person name="Coutinho P."/>
            <person name="Gong Y."/>
            <person name="Samejima M."/>
            <person name="Mahadevan R."/>
            <person name="Abou-Zaid M."/>
            <person name="de Vries R.P."/>
            <person name="Igarashi K."/>
            <person name="Yadav J.S."/>
            <person name="Grigoriev I.V."/>
            <person name="Master E.R."/>
        </authorList>
    </citation>
    <scope>NUCLEOTIDE SEQUENCE [LARGE SCALE GENOMIC DNA]</scope>
    <source>
        <strain evidence="2 3">HHB-10118-sp</strain>
    </source>
</reference>
<sequence length="110" mass="12164">FIHASARPHPDQVEVARNNIRAFLEDSQVALKCKDQVHITDDEGELHQDRYPLRTLAQFLDPQIDDILGALDAVMLECNSNKSFSPSTDNPLVDGKTGTVHHGDSFQAVA</sequence>
<keyword evidence="3" id="KW-1185">Reference proteome</keyword>
<dbReference type="PANTHER" id="PTHR10362">
    <property type="entry name" value="HISTIDINE AMMONIA-LYASE"/>
    <property type="match status" value="1"/>
</dbReference>
<dbReference type="Proteomes" id="UP000008370">
    <property type="component" value="Unassembled WGS sequence"/>
</dbReference>
<dbReference type="GeneID" id="18920129"/>
<dbReference type="RefSeq" id="XP_007401006.1">
    <property type="nucleotide sequence ID" value="XM_007400944.1"/>
</dbReference>
<dbReference type="Gene3D" id="1.20.200.10">
    <property type="entry name" value="Fumarase/aspartase (Central domain)"/>
    <property type="match status" value="1"/>
</dbReference>
<dbReference type="EMBL" id="JH930478">
    <property type="protein sequence ID" value="EKM50743.1"/>
    <property type="molecule type" value="Genomic_DNA"/>
</dbReference>